<evidence type="ECO:0000256" key="6">
    <source>
        <dbReference type="ARBA" id="ARBA00022728"/>
    </source>
</evidence>
<dbReference type="GO" id="GO:0003729">
    <property type="term" value="F:mRNA binding"/>
    <property type="evidence" value="ECO:0007669"/>
    <property type="project" value="TreeGrafter"/>
</dbReference>
<dbReference type="InterPro" id="IPR055256">
    <property type="entry name" value="KH_1_KHDC4/BBP-like"/>
</dbReference>
<dbReference type="GO" id="GO:0000243">
    <property type="term" value="C:commitment complex"/>
    <property type="evidence" value="ECO:0007669"/>
    <property type="project" value="UniProtKB-ARBA"/>
</dbReference>
<evidence type="ECO:0000256" key="8">
    <source>
        <dbReference type="ARBA" id="ARBA00022771"/>
    </source>
</evidence>
<dbReference type="Proteomes" id="UP000317494">
    <property type="component" value="Unassembled WGS sequence"/>
</dbReference>
<dbReference type="SUPFAM" id="SSF57756">
    <property type="entry name" value="Retrovirus zinc finger-like domains"/>
    <property type="match status" value="1"/>
</dbReference>
<dbReference type="InterPro" id="IPR001878">
    <property type="entry name" value="Znf_CCHC"/>
</dbReference>
<feature type="compositionally biased region" description="Polar residues" evidence="16">
    <location>
        <begin position="410"/>
        <end position="427"/>
    </location>
</feature>
<protein>
    <recommendedName>
        <fullName evidence="3 15">Branchpoint-bridging protein</fullName>
    </recommendedName>
</protein>
<dbReference type="Pfam" id="PF22675">
    <property type="entry name" value="KH-I_KHDC4-BBP"/>
    <property type="match status" value="1"/>
</dbReference>
<keyword evidence="11 15" id="KW-0508">mRNA splicing</keyword>
<dbReference type="InterPro" id="IPR032570">
    <property type="entry name" value="SF1-HH"/>
</dbReference>
<dbReference type="Gene3D" id="4.10.60.10">
    <property type="entry name" value="Zinc finger, CCHC-type"/>
    <property type="match status" value="1"/>
</dbReference>
<dbReference type="GO" id="GO:0000398">
    <property type="term" value="P:mRNA splicing, via spliceosome"/>
    <property type="evidence" value="ECO:0007669"/>
    <property type="project" value="UniProtKB-UniRule"/>
</dbReference>
<evidence type="ECO:0000259" key="17">
    <source>
        <dbReference type="PROSITE" id="PS50158"/>
    </source>
</evidence>
<dbReference type="InterPro" id="IPR036612">
    <property type="entry name" value="KH_dom_type_1_sf"/>
</dbReference>
<comment type="function">
    <text evidence="15">Necessary for the splicing of pre-mRNA. Has a role in the recognition of the branch site (5'-UACUAAC-3'), the pyrimidine tract and the 3'-splice site at the 3'-end of introns.</text>
</comment>
<dbReference type="InterPro" id="IPR036875">
    <property type="entry name" value="Znf_CCHC_sf"/>
</dbReference>
<dbReference type="GO" id="GO:0045131">
    <property type="term" value="F:pre-mRNA branch point binding"/>
    <property type="evidence" value="ECO:0007669"/>
    <property type="project" value="UniProtKB-UniRule"/>
</dbReference>
<feature type="compositionally biased region" description="Polar residues" evidence="16">
    <location>
        <begin position="1"/>
        <end position="13"/>
    </location>
</feature>
<feature type="domain" description="CCHC-type" evidence="17">
    <location>
        <begin position="335"/>
        <end position="350"/>
    </location>
</feature>
<feature type="compositionally biased region" description="Pro residues" evidence="16">
    <location>
        <begin position="529"/>
        <end position="568"/>
    </location>
</feature>
<organism evidence="18 19">
    <name type="scientific">Synchytrium endobioticum</name>
    <dbReference type="NCBI Taxonomy" id="286115"/>
    <lineage>
        <taxon>Eukaryota</taxon>
        <taxon>Fungi</taxon>
        <taxon>Fungi incertae sedis</taxon>
        <taxon>Chytridiomycota</taxon>
        <taxon>Chytridiomycota incertae sedis</taxon>
        <taxon>Chytridiomycetes</taxon>
        <taxon>Synchytriales</taxon>
        <taxon>Synchytriaceae</taxon>
        <taxon>Synchytrium</taxon>
    </lineage>
</organism>
<evidence type="ECO:0000256" key="7">
    <source>
        <dbReference type="ARBA" id="ARBA00022737"/>
    </source>
</evidence>
<keyword evidence="6 15" id="KW-0747">Spliceosome</keyword>
<evidence type="ECO:0000313" key="19">
    <source>
        <dbReference type="Proteomes" id="UP000317494"/>
    </source>
</evidence>
<feature type="compositionally biased region" description="Basic and acidic residues" evidence="16">
    <location>
        <begin position="124"/>
        <end position="133"/>
    </location>
</feature>
<keyword evidence="10 14" id="KW-0694">RNA-binding</keyword>
<dbReference type="PROSITE" id="PS50084">
    <property type="entry name" value="KH_TYPE_1"/>
    <property type="match status" value="1"/>
</dbReference>
<evidence type="ECO:0000256" key="15">
    <source>
        <dbReference type="RuleBase" id="RU367126"/>
    </source>
</evidence>
<comment type="subcellular location">
    <subcellularLocation>
        <location evidence="1 15">Nucleus</location>
    </subcellularLocation>
</comment>
<evidence type="ECO:0000256" key="10">
    <source>
        <dbReference type="ARBA" id="ARBA00022884"/>
    </source>
</evidence>
<keyword evidence="12 15" id="KW-0539">Nucleus</keyword>
<keyword evidence="19" id="KW-1185">Reference proteome</keyword>
<evidence type="ECO:0000256" key="9">
    <source>
        <dbReference type="ARBA" id="ARBA00022833"/>
    </source>
</evidence>
<dbReference type="Gene3D" id="6.10.140.1790">
    <property type="match status" value="1"/>
</dbReference>
<dbReference type="PANTHER" id="PTHR11208:SF45">
    <property type="entry name" value="SPLICING FACTOR 1"/>
    <property type="match status" value="1"/>
</dbReference>
<dbReference type="CDD" id="cd02395">
    <property type="entry name" value="KH-I_BBP"/>
    <property type="match status" value="1"/>
</dbReference>
<dbReference type="GO" id="GO:0008270">
    <property type="term" value="F:zinc ion binding"/>
    <property type="evidence" value="ECO:0007669"/>
    <property type="project" value="UniProtKB-UniRule"/>
</dbReference>
<feature type="region of interest" description="Disordered" evidence="16">
    <location>
        <begin position="1"/>
        <end position="82"/>
    </location>
</feature>
<evidence type="ECO:0000256" key="14">
    <source>
        <dbReference type="PROSITE-ProRule" id="PRU00117"/>
    </source>
</evidence>
<dbReference type="SMART" id="SM00343">
    <property type="entry name" value="ZnF_C2HC"/>
    <property type="match status" value="2"/>
</dbReference>
<dbReference type="Pfam" id="PF16275">
    <property type="entry name" value="SF1-HH"/>
    <property type="match status" value="1"/>
</dbReference>
<evidence type="ECO:0000256" key="2">
    <source>
        <dbReference type="ARBA" id="ARBA00010382"/>
    </source>
</evidence>
<evidence type="ECO:0000313" key="18">
    <source>
        <dbReference type="EMBL" id="TPX54626.1"/>
    </source>
</evidence>
<evidence type="ECO:0000256" key="16">
    <source>
        <dbReference type="SAM" id="MobiDB-lite"/>
    </source>
</evidence>
<comment type="similarity">
    <text evidence="2 15">Belongs to the BBP/SF1 family.</text>
</comment>
<evidence type="ECO:0000256" key="13">
    <source>
        <dbReference type="PROSITE-ProRule" id="PRU00047"/>
    </source>
</evidence>
<dbReference type="SMART" id="SM00322">
    <property type="entry name" value="KH"/>
    <property type="match status" value="1"/>
</dbReference>
<feature type="region of interest" description="Disordered" evidence="16">
    <location>
        <begin position="124"/>
        <end position="144"/>
    </location>
</feature>
<evidence type="ECO:0000256" key="5">
    <source>
        <dbReference type="ARBA" id="ARBA00022723"/>
    </source>
</evidence>
<dbReference type="Pfam" id="PF00098">
    <property type="entry name" value="zf-CCHC"/>
    <property type="match status" value="2"/>
</dbReference>
<keyword evidence="4 15" id="KW-0507">mRNA processing</keyword>
<dbReference type="FunFam" id="4.10.60.10:FF:000030">
    <property type="entry name" value="Branchpoint-bridging protein"/>
    <property type="match status" value="1"/>
</dbReference>
<sequence length="576" mass="61925">MSWRNGASQTGSNAIPLGTRRKAGLGSEDAPTNYTPSDLPQSYINEQAAKQELAAAESAKRAADTSAEEGATRKRRSRWGDESSKIAAPNVVTVLPSNLSQEKQQLYVINLRIEEISNKLRNGDYVPREKSPEPEPVYGPDGKRVNTREFRYRKKLEDERHNLVLSAQKIDPSYRPPADYKKPNKMTDKLYIPVRDFPEINFIGLLIGPRGNTLKKMETESGAKISIRGKGSVKEGKSRDGGPTPGEEEDLHCLITAESEEKVKKAMQAVERVIETAVSIPESQNDLKRNQLRELAALNGTLRDDENQVCANCGSTGHRRYDCPEGRNFTASLVCRLCGGAGHVARDCTQKSNPEFMAKANQREQQLDNEYQSLMAELGEGVRGGTPRGGAGHYGPSRGPGPRGGGSAPWASQSGSGSPMNGASNNSPLPPWARQNSSDGSGGPPRNSMNQNPYGSYGMPPPAVNDYNAAPPGMAPGYDSWSYNQAPPGMNYSNSYGSYPQVPPGMSSGYGPPPGLPADGYSGSGAPQWQPPPPPPMIGNVPPPPLPPMNQPPPPPPPPSAQPPPPPMSVIMFVTS</sequence>
<feature type="domain" description="CCHC-type" evidence="17">
    <location>
        <begin position="310"/>
        <end position="325"/>
    </location>
</feature>
<feature type="region of interest" description="Disordered" evidence="16">
    <location>
        <begin position="218"/>
        <end position="249"/>
    </location>
</feature>
<dbReference type="InterPro" id="IPR045071">
    <property type="entry name" value="BBP-like"/>
</dbReference>
<feature type="region of interest" description="Disordered" evidence="16">
    <location>
        <begin position="380"/>
        <end position="576"/>
    </location>
</feature>
<dbReference type="PANTHER" id="PTHR11208">
    <property type="entry name" value="RNA-BINDING PROTEIN RELATED"/>
    <property type="match status" value="1"/>
</dbReference>
<reference evidence="18 19" key="1">
    <citation type="journal article" date="2019" name="Sci. Rep.">
        <title>Comparative genomics of chytrid fungi reveal insights into the obligate biotrophic and pathogenic lifestyle of Synchytrium endobioticum.</title>
        <authorList>
            <person name="van de Vossenberg B.T.L.H."/>
            <person name="Warris S."/>
            <person name="Nguyen H.D.T."/>
            <person name="van Gent-Pelzer M.P.E."/>
            <person name="Joly D.L."/>
            <person name="van de Geest H.C."/>
            <person name="Bonants P.J.M."/>
            <person name="Smith D.S."/>
            <person name="Levesque C.A."/>
            <person name="van der Lee T.A.J."/>
        </authorList>
    </citation>
    <scope>NUCLEOTIDE SEQUENCE [LARGE SCALE GENOMIC DNA]</scope>
    <source>
        <strain evidence="18 19">MB42</strain>
    </source>
</reference>
<keyword evidence="7" id="KW-0677">Repeat</keyword>
<dbReference type="SUPFAM" id="SSF54791">
    <property type="entry name" value="Eukaryotic type KH-domain (KH-domain type I)"/>
    <property type="match status" value="1"/>
</dbReference>
<dbReference type="GO" id="GO:0048024">
    <property type="term" value="P:regulation of mRNA splicing, via spliceosome"/>
    <property type="evidence" value="ECO:0007669"/>
    <property type="project" value="TreeGrafter"/>
</dbReference>
<proteinExistence type="inferred from homology"/>
<evidence type="ECO:0000256" key="12">
    <source>
        <dbReference type="ARBA" id="ARBA00023242"/>
    </source>
</evidence>
<keyword evidence="8 13" id="KW-0863">Zinc-finger</keyword>
<dbReference type="PROSITE" id="PS50158">
    <property type="entry name" value="ZF_CCHC"/>
    <property type="match status" value="2"/>
</dbReference>
<accession>A0A507DSW1</accession>
<feature type="compositionally biased region" description="Gly residues" evidence="16">
    <location>
        <begin position="381"/>
        <end position="393"/>
    </location>
</feature>
<evidence type="ECO:0000256" key="4">
    <source>
        <dbReference type="ARBA" id="ARBA00022664"/>
    </source>
</evidence>
<dbReference type="EMBL" id="QEAN01000003">
    <property type="protein sequence ID" value="TPX54626.1"/>
    <property type="molecule type" value="Genomic_DNA"/>
</dbReference>
<dbReference type="Gene3D" id="3.30.1370.10">
    <property type="entry name" value="K Homology domain, type 1"/>
    <property type="match status" value="1"/>
</dbReference>
<evidence type="ECO:0000256" key="11">
    <source>
        <dbReference type="ARBA" id="ARBA00023187"/>
    </source>
</evidence>
<feature type="compositionally biased region" description="Polar residues" evidence="16">
    <location>
        <begin position="481"/>
        <end position="498"/>
    </location>
</feature>
<evidence type="ECO:0000256" key="3">
    <source>
        <dbReference type="ARBA" id="ARBA00017984"/>
    </source>
</evidence>
<name>A0A507DSW1_9FUNG</name>
<dbReference type="FunFam" id="3.30.1370.10:FF:000024">
    <property type="entry name" value="Branchpoint-bridging protein-like protein"/>
    <property type="match status" value="1"/>
</dbReference>
<keyword evidence="9 15" id="KW-0862">Zinc</keyword>
<evidence type="ECO:0000256" key="1">
    <source>
        <dbReference type="ARBA" id="ARBA00004123"/>
    </source>
</evidence>
<dbReference type="GO" id="GO:0005829">
    <property type="term" value="C:cytosol"/>
    <property type="evidence" value="ECO:0007669"/>
    <property type="project" value="UniProtKB-ARBA"/>
</dbReference>
<feature type="compositionally biased region" description="Low complexity" evidence="16">
    <location>
        <begin position="46"/>
        <end position="57"/>
    </location>
</feature>
<dbReference type="VEuPathDB" id="FungiDB:SeMB42_g00172"/>
<keyword evidence="5 15" id="KW-0479">Metal-binding</keyword>
<dbReference type="InterPro" id="IPR004087">
    <property type="entry name" value="KH_dom"/>
</dbReference>
<dbReference type="STRING" id="286115.A0A507DSW1"/>
<gene>
    <name evidence="18" type="ORF">SeMB42_g00172</name>
</gene>
<comment type="caution">
    <text evidence="18">The sequence shown here is derived from an EMBL/GenBank/DDBJ whole genome shotgun (WGS) entry which is preliminary data.</text>
</comment>
<dbReference type="InterPro" id="IPR047086">
    <property type="entry name" value="SF1-HH_sf"/>
</dbReference>
<feature type="compositionally biased region" description="Polar residues" evidence="16">
    <location>
        <begin position="30"/>
        <end position="45"/>
    </location>
</feature>
<dbReference type="AlphaFoldDB" id="A0A507DSW1"/>